<evidence type="ECO:0000313" key="1">
    <source>
        <dbReference type="EMBL" id="KAH3777479.1"/>
    </source>
</evidence>
<reference evidence="1" key="2">
    <citation type="submission" date="2020-11" db="EMBL/GenBank/DDBJ databases">
        <authorList>
            <person name="McCartney M.A."/>
            <person name="Auch B."/>
            <person name="Kono T."/>
            <person name="Mallez S."/>
            <person name="Becker A."/>
            <person name="Gohl D.M."/>
            <person name="Silverstein K.A.T."/>
            <person name="Koren S."/>
            <person name="Bechman K.B."/>
            <person name="Herman A."/>
            <person name="Abrahante J.E."/>
            <person name="Garbe J."/>
        </authorList>
    </citation>
    <scope>NUCLEOTIDE SEQUENCE</scope>
    <source>
        <strain evidence="1">Duluth1</strain>
        <tissue evidence="1">Whole animal</tissue>
    </source>
</reference>
<comment type="caution">
    <text evidence="1">The sequence shown here is derived from an EMBL/GenBank/DDBJ whole genome shotgun (WGS) entry which is preliminary data.</text>
</comment>
<accession>A0A9D4EE88</accession>
<organism evidence="1 2">
    <name type="scientific">Dreissena polymorpha</name>
    <name type="common">Zebra mussel</name>
    <name type="synonym">Mytilus polymorpha</name>
    <dbReference type="NCBI Taxonomy" id="45954"/>
    <lineage>
        <taxon>Eukaryota</taxon>
        <taxon>Metazoa</taxon>
        <taxon>Spiralia</taxon>
        <taxon>Lophotrochozoa</taxon>
        <taxon>Mollusca</taxon>
        <taxon>Bivalvia</taxon>
        <taxon>Autobranchia</taxon>
        <taxon>Heteroconchia</taxon>
        <taxon>Euheterodonta</taxon>
        <taxon>Imparidentia</taxon>
        <taxon>Neoheterodontei</taxon>
        <taxon>Myida</taxon>
        <taxon>Dreissenoidea</taxon>
        <taxon>Dreissenidae</taxon>
        <taxon>Dreissena</taxon>
    </lineage>
</organism>
<proteinExistence type="predicted"/>
<dbReference type="Proteomes" id="UP000828390">
    <property type="component" value="Unassembled WGS sequence"/>
</dbReference>
<evidence type="ECO:0000313" key="2">
    <source>
        <dbReference type="Proteomes" id="UP000828390"/>
    </source>
</evidence>
<keyword evidence="2" id="KW-1185">Reference proteome</keyword>
<gene>
    <name evidence="1" type="ORF">DPMN_178926</name>
</gene>
<dbReference type="EMBL" id="JAIWYP010000009">
    <property type="protein sequence ID" value="KAH3777479.1"/>
    <property type="molecule type" value="Genomic_DNA"/>
</dbReference>
<dbReference type="AlphaFoldDB" id="A0A9D4EE88"/>
<sequence length="190" mass="21951">MDDYCGSRITLYNDHQIALQFSDDEECEVTIETTRQFPMMMLYIKSFSVSCLNGNVSIRNQYGRPPDGLSGALCGSVSSSKMYKSDGEVKIKYNPIKGIRWTYGSFTLIITLYTDSEEEPPEHPHSYADLQRLRCMLFTQQLPLLAILTKGFRTRITAYICSIQQRISRKRRCCMDSHHPRIILHGHRKK</sequence>
<evidence type="ECO:0008006" key="3">
    <source>
        <dbReference type="Google" id="ProtNLM"/>
    </source>
</evidence>
<protein>
    <recommendedName>
        <fullName evidence="3">CUB domain-containing protein</fullName>
    </recommendedName>
</protein>
<name>A0A9D4EE88_DREPO</name>
<reference evidence="1" key="1">
    <citation type="journal article" date="2019" name="bioRxiv">
        <title>The Genome of the Zebra Mussel, Dreissena polymorpha: A Resource for Invasive Species Research.</title>
        <authorList>
            <person name="McCartney M.A."/>
            <person name="Auch B."/>
            <person name="Kono T."/>
            <person name="Mallez S."/>
            <person name="Zhang Y."/>
            <person name="Obille A."/>
            <person name="Becker A."/>
            <person name="Abrahante J.E."/>
            <person name="Garbe J."/>
            <person name="Badalamenti J.P."/>
            <person name="Herman A."/>
            <person name="Mangelson H."/>
            <person name="Liachko I."/>
            <person name="Sullivan S."/>
            <person name="Sone E.D."/>
            <person name="Koren S."/>
            <person name="Silverstein K.A.T."/>
            <person name="Beckman K.B."/>
            <person name="Gohl D.M."/>
        </authorList>
    </citation>
    <scope>NUCLEOTIDE SEQUENCE</scope>
    <source>
        <strain evidence="1">Duluth1</strain>
        <tissue evidence="1">Whole animal</tissue>
    </source>
</reference>